<evidence type="ECO:0000256" key="7">
    <source>
        <dbReference type="ARBA" id="ARBA00022723"/>
    </source>
</evidence>
<evidence type="ECO:0000256" key="12">
    <source>
        <dbReference type="SAM" id="Phobius"/>
    </source>
</evidence>
<keyword evidence="3" id="KW-0813">Transport</keyword>
<keyword evidence="13" id="KW-0560">Oxidoreductase</keyword>
<evidence type="ECO:0000256" key="5">
    <source>
        <dbReference type="ARBA" id="ARBA00022617"/>
    </source>
</evidence>
<dbReference type="Pfam" id="PF01654">
    <property type="entry name" value="Cyt_bd_oxida_I"/>
    <property type="match status" value="1"/>
</dbReference>
<gene>
    <name evidence="13" type="ORF">ACFPBZ_03635</name>
</gene>
<organism evidence="13 14">
    <name type="scientific">Actinomycetospora atypica</name>
    <dbReference type="NCBI Taxonomy" id="1290095"/>
    <lineage>
        <taxon>Bacteria</taxon>
        <taxon>Bacillati</taxon>
        <taxon>Actinomycetota</taxon>
        <taxon>Actinomycetes</taxon>
        <taxon>Pseudonocardiales</taxon>
        <taxon>Pseudonocardiaceae</taxon>
        <taxon>Actinomycetospora</taxon>
    </lineage>
</organism>
<comment type="caution">
    <text evidence="13">The sequence shown here is derived from an EMBL/GenBank/DDBJ whole genome shotgun (WGS) entry which is preliminary data.</text>
</comment>
<keyword evidence="7" id="KW-0479">Metal-binding</keyword>
<comment type="subcellular location">
    <subcellularLocation>
        <location evidence="1">Cell membrane</location>
        <topology evidence="1">Multi-pass membrane protein</topology>
    </subcellularLocation>
</comment>
<evidence type="ECO:0000313" key="13">
    <source>
        <dbReference type="EMBL" id="MFC5061286.1"/>
    </source>
</evidence>
<evidence type="ECO:0000256" key="11">
    <source>
        <dbReference type="ARBA" id="ARBA00023136"/>
    </source>
</evidence>
<evidence type="ECO:0000256" key="2">
    <source>
        <dbReference type="ARBA" id="ARBA00009819"/>
    </source>
</evidence>
<name>A0ABV9YLE9_9PSEU</name>
<evidence type="ECO:0000256" key="10">
    <source>
        <dbReference type="ARBA" id="ARBA00023004"/>
    </source>
</evidence>
<dbReference type="InterPro" id="IPR002585">
    <property type="entry name" value="Cyt-d_ubiquinol_oxidase_su_1"/>
</dbReference>
<dbReference type="EC" id="1.10.3.-" evidence="13"/>
<dbReference type="EMBL" id="JBHSIV010000003">
    <property type="protein sequence ID" value="MFC5061286.1"/>
    <property type="molecule type" value="Genomic_DNA"/>
</dbReference>
<proteinExistence type="inferred from homology"/>
<evidence type="ECO:0000256" key="6">
    <source>
        <dbReference type="ARBA" id="ARBA00022692"/>
    </source>
</evidence>
<evidence type="ECO:0000256" key="8">
    <source>
        <dbReference type="ARBA" id="ARBA00022982"/>
    </source>
</evidence>
<evidence type="ECO:0000256" key="3">
    <source>
        <dbReference type="ARBA" id="ARBA00022448"/>
    </source>
</evidence>
<comment type="similarity">
    <text evidence="2">Belongs to the cytochrome ubiquinol oxidase subunit 1 family.</text>
</comment>
<accession>A0ABV9YLE9</accession>
<keyword evidence="14" id="KW-1185">Reference proteome</keyword>
<keyword evidence="8" id="KW-0249">Electron transport</keyword>
<evidence type="ECO:0000256" key="4">
    <source>
        <dbReference type="ARBA" id="ARBA00022475"/>
    </source>
</evidence>
<keyword evidence="9 12" id="KW-1133">Transmembrane helix</keyword>
<keyword evidence="5" id="KW-0349">Heme</keyword>
<keyword evidence="6 12" id="KW-0812">Transmembrane</keyword>
<sequence>MATEFDVVDLSRFQFATTSIFHFFFVSLTVGLAFLIAVMETFAYVDRKRGATATTTA</sequence>
<dbReference type="RefSeq" id="WP_378034638.1">
    <property type="nucleotide sequence ID" value="NZ_JBHSIV010000003.1"/>
</dbReference>
<keyword evidence="10" id="KW-0408">Iron</keyword>
<evidence type="ECO:0000313" key="14">
    <source>
        <dbReference type="Proteomes" id="UP001595947"/>
    </source>
</evidence>
<reference evidence="14" key="1">
    <citation type="journal article" date="2019" name="Int. J. Syst. Evol. Microbiol.">
        <title>The Global Catalogue of Microorganisms (GCM) 10K type strain sequencing project: providing services to taxonomists for standard genome sequencing and annotation.</title>
        <authorList>
            <consortium name="The Broad Institute Genomics Platform"/>
            <consortium name="The Broad Institute Genome Sequencing Center for Infectious Disease"/>
            <person name="Wu L."/>
            <person name="Ma J."/>
        </authorList>
    </citation>
    <scope>NUCLEOTIDE SEQUENCE [LARGE SCALE GENOMIC DNA]</scope>
    <source>
        <strain evidence="14">CGMCC 4.7093</strain>
    </source>
</reference>
<evidence type="ECO:0000256" key="1">
    <source>
        <dbReference type="ARBA" id="ARBA00004651"/>
    </source>
</evidence>
<evidence type="ECO:0000256" key="9">
    <source>
        <dbReference type="ARBA" id="ARBA00022989"/>
    </source>
</evidence>
<dbReference type="GO" id="GO:0016491">
    <property type="term" value="F:oxidoreductase activity"/>
    <property type="evidence" value="ECO:0007669"/>
    <property type="project" value="UniProtKB-KW"/>
</dbReference>
<keyword evidence="4" id="KW-1003">Cell membrane</keyword>
<dbReference type="Proteomes" id="UP001595947">
    <property type="component" value="Unassembled WGS sequence"/>
</dbReference>
<protein>
    <submittedName>
        <fullName evidence="13">Cytochrome ubiquinol oxidase subunit I</fullName>
        <ecNumber evidence="13">1.10.3.-</ecNumber>
    </submittedName>
</protein>
<feature type="transmembrane region" description="Helical" evidence="12">
    <location>
        <begin position="20"/>
        <end position="39"/>
    </location>
</feature>
<keyword evidence="11 12" id="KW-0472">Membrane</keyword>